<dbReference type="Gene3D" id="2.120.10.30">
    <property type="entry name" value="TolB, C-terminal domain"/>
    <property type="match status" value="2"/>
</dbReference>
<evidence type="ECO:0000256" key="9">
    <source>
        <dbReference type="SAM" id="MobiDB-lite"/>
    </source>
</evidence>
<evidence type="ECO:0000256" key="4">
    <source>
        <dbReference type="ARBA" id="ARBA00022771"/>
    </source>
</evidence>
<dbReference type="GO" id="GO:0008270">
    <property type="term" value="F:zinc ion binding"/>
    <property type="evidence" value="ECO:0007669"/>
    <property type="project" value="UniProtKB-KW"/>
</dbReference>
<evidence type="ECO:0000256" key="2">
    <source>
        <dbReference type="ARBA" id="ARBA00022723"/>
    </source>
</evidence>
<evidence type="ECO:0000256" key="6">
    <source>
        <dbReference type="PROSITE-ProRule" id="PRU00024"/>
    </source>
</evidence>
<feature type="compositionally biased region" description="Polar residues" evidence="9">
    <location>
        <begin position="1593"/>
        <end position="1635"/>
    </location>
</feature>
<dbReference type="InterPro" id="IPR011042">
    <property type="entry name" value="6-blade_b-propeller_TolB-like"/>
</dbReference>
<feature type="compositionally biased region" description="Low complexity" evidence="9">
    <location>
        <begin position="3545"/>
        <end position="3554"/>
    </location>
</feature>
<keyword evidence="4 6" id="KW-0863">Zinc-finger</keyword>
<feature type="region of interest" description="Disordered" evidence="9">
    <location>
        <begin position="1310"/>
        <end position="1336"/>
    </location>
</feature>
<feature type="region of interest" description="Disordered" evidence="9">
    <location>
        <begin position="2339"/>
        <end position="2358"/>
    </location>
</feature>
<reference evidence="13" key="1">
    <citation type="submission" date="2020-11" db="EMBL/GenBank/DDBJ databases">
        <authorList>
            <person name="Tran Van P."/>
        </authorList>
    </citation>
    <scope>NUCLEOTIDE SEQUENCE</scope>
</reference>
<gene>
    <name evidence="13" type="ORF">TBIB3V08_LOCUS3235</name>
</gene>
<dbReference type="InterPro" id="IPR001841">
    <property type="entry name" value="Znf_RING"/>
</dbReference>
<feature type="repeat" description="Filamin" evidence="7">
    <location>
        <begin position="3096"/>
        <end position="3180"/>
    </location>
</feature>
<feature type="compositionally biased region" description="Basic and acidic residues" evidence="9">
    <location>
        <begin position="2063"/>
        <end position="2085"/>
    </location>
</feature>
<proteinExistence type="inferred from homology"/>
<feature type="compositionally biased region" description="Polar residues" evidence="9">
    <location>
        <begin position="2683"/>
        <end position="2697"/>
    </location>
</feature>
<feature type="repeat" description="NHL" evidence="8">
    <location>
        <begin position="3187"/>
        <end position="3231"/>
    </location>
</feature>
<feature type="compositionally biased region" description="Basic and acidic residues" evidence="9">
    <location>
        <begin position="1661"/>
        <end position="1671"/>
    </location>
</feature>
<feature type="compositionally biased region" description="Polar residues" evidence="9">
    <location>
        <begin position="1320"/>
        <end position="1335"/>
    </location>
</feature>
<feature type="domain" description="B box-type" evidence="12">
    <location>
        <begin position="2874"/>
        <end position="2915"/>
    </location>
</feature>
<feature type="compositionally biased region" description="Low complexity" evidence="9">
    <location>
        <begin position="1778"/>
        <end position="1795"/>
    </location>
</feature>
<keyword evidence="5" id="KW-0862">Zinc</keyword>
<dbReference type="InterPro" id="IPR013083">
    <property type="entry name" value="Znf_RING/FYVE/PHD"/>
</dbReference>
<dbReference type="GO" id="GO:0031012">
    <property type="term" value="C:extracellular matrix"/>
    <property type="evidence" value="ECO:0007669"/>
    <property type="project" value="TreeGrafter"/>
</dbReference>
<dbReference type="InterPro" id="IPR001298">
    <property type="entry name" value="Filamin/ABP280_rpt"/>
</dbReference>
<accession>A0A7R9EV50</accession>
<dbReference type="GO" id="GO:0005615">
    <property type="term" value="C:extracellular space"/>
    <property type="evidence" value="ECO:0007669"/>
    <property type="project" value="TreeGrafter"/>
</dbReference>
<evidence type="ECO:0000256" key="8">
    <source>
        <dbReference type="PROSITE-ProRule" id="PRU00504"/>
    </source>
</evidence>
<evidence type="ECO:0000259" key="12">
    <source>
        <dbReference type="PROSITE" id="PS50119"/>
    </source>
</evidence>
<dbReference type="PANTHER" id="PTHR46145:SF4">
    <property type="entry name" value="HEPARANASE"/>
    <property type="match status" value="1"/>
</dbReference>
<dbReference type="SUPFAM" id="SSF101898">
    <property type="entry name" value="NHL repeat"/>
    <property type="match status" value="1"/>
</dbReference>
<keyword evidence="2" id="KW-0479">Metal-binding</keyword>
<dbReference type="CDD" id="cd19756">
    <property type="entry name" value="Bbox2"/>
    <property type="match status" value="1"/>
</dbReference>
<dbReference type="SMART" id="SM00557">
    <property type="entry name" value="IG_FLMN"/>
    <property type="match status" value="1"/>
</dbReference>
<feature type="compositionally biased region" description="Polar residues" evidence="9">
    <location>
        <begin position="1051"/>
        <end position="1067"/>
    </location>
</feature>
<feature type="region of interest" description="Disordered" evidence="9">
    <location>
        <begin position="1575"/>
        <end position="1681"/>
    </location>
</feature>
<dbReference type="SMART" id="SM00184">
    <property type="entry name" value="RING"/>
    <property type="match status" value="1"/>
</dbReference>
<dbReference type="PROSITE" id="PS51125">
    <property type="entry name" value="NHL"/>
    <property type="match status" value="4"/>
</dbReference>
<feature type="region of interest" description="Disordered" evidence="9">
    <location>
        <begin position="3523"/>
        <end position="3554"/>
    </location>
</feature>
<dbReference type="SUPFAM" id="SSF57850">
    <property type="entry name" value="RING/U-box"/>
    <property type="match status" value="1"/>
</dbReference>
<dbReference type="Gene3D" id="2.60.40.10">
    <property type="entry name" value="Immunoglobulins"/>
    <property type="match status" value="1"/>
</dbReference>
<feature type="region of interest" description="Disordered" evidence="9">
    <location>
        <begin position="2063"/>
        <end position="2103"/>
    </location>
</feature>
<feature type="repeat" description="NHL" evidence="8">
    <location>
        <begin position="3321"/>
        <end position="3361"/>
    </location>
</feature>
<feature type="compositionally biased region" description="Basic and acidic residues" evidence="9">
    <location>
        <begin position="902"/>
        <end position="926"/>
    </location>
</feature>
<dbReference type="InterPro" id="IPR001258">
    <property type="entry name" value="NHL_repeat"/>
</dbReference>
<evidence type="ECO:0000256" key="3">
    <source>
        <dbReference type="ARBA" id="ARBA00022737"/>
    </source>
</evidence>
<dbReference type="PROSITE" id="PS50089">
    <property type="entry name" value="ZF_RING_2"/>
    <property type="match status" value="1"/>
</dbReference>
<feature type="compositionally biased region" description="Basic residues" evidence="9">
    <location>
        <begin position="630"/>
        <end position="641"/>
    </location>
</feature>
<dbReference type="Gene3D" id="3.20.20.80">
    <property type="entry name" value="Glycosidases"/>
    <property type="match status" value="1"/>
</dbReference>
<feature type="repeat" description="NHL" evidence="8">
    <location>
        <begin position="3409"/>
        <end position="3452"/>
    </location>
</feature>
<dbReference type="Gene3D" id="3.30.160.60">
    <property type="entry name" value="Classic Zinc Finger"/>
    <property type="match status" value="1"/>
</dbReference>
<dbReference type="InterPro" id="IPR017907">
    <property type="entry name" value="Znf_RING_CS"/>
</dbReference>
<feature type="region of interest" description="Disordered" evidence="9">
    <location>
        <begin position="2682"/>
        <end position="2751"/>
    </location>
</feature>
<dbReference type="InterPro" id="IPR017868">
    <property type="entry name" value="Filamin/ABP280_repeat-like"/>
</dbReference>
<dbReference type="InterPro" id="IPR017853">
    <property type="entry name" value="GH"/>
</dbReference>
<evidence type="ECO:0000256" key="7">
    <source>
        <dbReference type="PROSITE-ProRule" id="PRU00087"/>
    </source>
</evidence>
<feature type="signal peptide" evidence="10">
    <location>
        <begin position="1"/>
        <end position="19"/>
    </location>
</feature>
<dbReference type="SUPFAM" id="SSF57845">
    <property type="entry name" value="B-box zinc-binding domain"/>
    <property type="match status" value="1"/>
</dbReference>
<organism evidence="13">
    <name type="scientific">Timema bartmani</name>
    <dbReference type="NCBI Taxonomy" id="61472"/>
    <lineage>
        <taxon>Eukaryota</taxon>
        <taxon>Metazoa</taxon>
        <taxon>Ecdysozoa</taxon>
        <taxon>Arthropoda</taxon>
        <taxon>Hexapoda</taxon>
        <taxon>Insecta</taxon>
        <taxon>Pterygota</taxon>
        <taxon>Neoptera</taxon>
        <taxon>Polyneoptera</taxon>
        <taxon>Phasmatodea</taxon>
        <taxon>Timematodea</taxon>
        <taxon>Timematoidea</taxon>
        <taxon>Timematidae</taxon>
        <taxon>Timema</taxon>
    </lineage>
</organism>
<feature type="chain" id="PRO_5031101467" description="Heparanase" evidence="10">
    <location>
        <begin position="20"/>
        <end position="3554"/>
    </location>
</feature>
<feature type="compositionally biased region" description="Basic and acidic residues" evidence="9">
    <location>
        <begin position="1636"/>
        <end position="1650"/>
    </location>
</feature>
<evidence type="ECO:0000256" key="5">
    <source>
        <dbReference type="ARBA" id="ARBA00022833"/>
    </source>
</evidence>
<sequence length="3554" mass="400453">MQEWLSWLSLAALVSTGLTDQEATLAVNTNKGVHVISDHFLSLTLDPEILLRGTTSLGAARTLNMAKGLAPAYLRLGGPDSNRYTYKMAPNPGEQTQNYTITVHPTEIRTSISPSSAVGLNMTSVLANYATEAVPHWIVVNQFARDTGLDLVVCLNILQRDGDSWDPTDARGLVAFSDKMGYNLGWQLGYGNKLLDFTSSSSVSLELQDLADDISAIQLGRDVATLRELLSTFPRFQHSLVLGPDITKFRNTEDINFLKDYLHEAGSVLSGLTWHPHFKKQLNGTSDEMTEKPDNLDWDIDTFSKSTSRFASRKPLWIVESNEKRSDGTFKDALVWARRLGSAARLGAEVIMRQPSDQDLIHPEPDYWVSVLHKMLIGRSVLATQLSRGNKTHLHLYAHCANTVEHPCGTVGYELGAVALFGVNLMDSAVRVVVKAEAWGGQAEGEVHEYVVTAGVGGDPLRSRKVLLNGKHLELDSDGRLPVLSPSILQLDPSHTVTLPAYSIGFWVVPGAKARPCASPPPPGPRVDHFDMASVSGTQADIGGVEGESKKSKRKLYSKSKPLLSTGGELDYATKAGGIAEVSEDKENLSGKMGERLIPKRFKRYTPSENGPYVIPGMEVNLYNPDHNGNKNKAHPHHKKRKEGDDSNKHKHRRRAGGNKGQGDDLTIIQASLFDPNRYHSSEEDYFGNPDLDEDDFPQGDVFLKTGKDSDEEGGNNDYDYIDTEDDRPYPREKVDNDDESVVSDYEEGRYLYGPGEFFEPLKQPDVTTQHMNYGELWEADALNDVSMDEIPADHDLGTVVYEVNFEKAENESKIANERTTPLSSQVIITSSENIGAESVDEYHNDGASREKRNYHPHVTPQKHNREDREQNIVHKIENLDIEKHGGEVNKNQNFKTRSHQSHSEAKNVEKSPFDDSLQKDGDSIHKHASKKPSPDHEDQSSNVRKTDRIKIVNEPVHDEKNSNIYFENEDQEPETKLSQNVKTKGKKIRIILVEDSSEQESSVSGQFDDIKLEKELSRDTQENTGKVKRAQASIINEYVEKEIQHLINAKMNTKSSKNQTNSATTRTIRDDKNSRDELSKGDETVQVRKSNADGDRRRHGKDIKTRQTPKQNDEMAYIKFVESEDPFNIKQIYEDTGLKSKDGKAKKEVTVKYVRSSKERENQEDLRRIGEKALTYDTGKSYLDSSDHASARYRIKKSSDESYTEDFIETTQKYASEMRKVETPKSYDEQEEALIRKASSQNSKRARNKREVFEKVNETLQNKTSYSDEEKEEKSNVYPKNILQVDIDDILEPNVEYSNETSFYPEERKFTLSEESGPLTESSTLSSDENSFNNKKIKRTPESQIDPVYYFAFDENMNPTYELLLRNKRKKEHIDEIFIKKHVSLFEDDSQRYTQKEQLADASVIERTLEEKLPESPVTYGKEEAKQTLDEDNERSIRNLDMFQSSVEAKDSIPESQILVSETEVVQNNIGESNFDSSQFNDQSEFGMKNIDDKAMFEEQVDENHQVGQGSLDYMPLDEATVKPLLEEITSIQDIPIETSSPLPESPVTFPQLENSQLEEKQLFSNDMISTDHLETGRLPREPPVDAGENQLGENQPGENSQDDTSPLVISTPENTENLGSTDTIQESNPYNNDYDQHKLTDGEEHQNNKDINTPVINETRTEEASEAEPKTPSLVQPEDMDTLTNFESDTVANYNEDYHVANSGQVEYTTTPSDQLSYSNKPDHINPSSMVNVENEVSPIRKNREDELDGKETFPNENDLNEMNRIALSIPNEKQSSSSVIEENPSSSVIEENPASEPPQTILTDNPLPIDEPEKLNSIDIIDDSNKEIGEIKDHTNLKRNEDGTQDQIELEPPLDTVDKMEETVPIAQTQEKSPEDTKVDVLNSEIFKPFQNGLKGITQTIQPIKRVPAVSYLKKREERINALKKHRENFMARLYGKDFGGVNKKREIINSGGQRQEATNKLTNINEFSGKFSKDETNDNILTMKSNKPDIPRNKIFTGLELSQQLSSSVMGEEKVSTNHETVPSIISTLKLETHENKTIQSQATLVDTIKSFSEGINKRMSDPEKRYQEKETREKSDRFNYNDEPYTIHLSDNNSGKGLLMETNQNIETSSDKINANDLDKQDHKQTQELTLDGEHHRSGSKNVGRTLPLTEDEADYLFSFEDMGDVFERIEREIFLSPDMFLEEDYNPDLVTVRREGLLHDTLPYRGGRQVYLMNRDGNEKWPDYAIEDDIFLSDQFSPYIMEVDDRNLYEDSKIITPTYDDDKIVMPTYDDDMLVIDNPKLYMGNDVFVFPGENSYQHSGAREHKNREVLKRFLQSLNKDEEEELENLMRTMKGKESEGDLNDDGGGRNVNYRILDEDNDEKSALVISNQVRAPYRAKRSPTLQQFDEDLDEDILMVDDSGIADRIKKDTKNKYINPISDDDSDNPRINPKFNGKLFKVQDKSELSKIGDDRIFKNTQINDQMGDKSRESPNNVGSENRMLFDDKMVRESKDSFMEIEDYRKKLLSSDFIKPVMALFEDDDEDDEEDDIFNYITSDESQNLVHSKKKPHHPSSVDHLHESISRPQIKKFEKEVIKEVADLTKVLRKDESLQGKLDGYVDFLKEQPSIAQRASEEYKNNFQNAEILISPESESANKKGAPKSEVKAETDPEKEFENHLKMIQSFPSVVLEDLVVKEPSGNNKEGNLVENNARYSRFESKADVTTDDGENTETNREKDSFTTQEESNGDTTKTQVINKGTNVQTQPNGVLHKLTRLGERMVSMSSTLVETVSINYEDFNESFLTCGTCLCMYDGSEHTPKLLPCSHTVCLHCLTRIAASQTRDTGSFRCPICRELINIPRGGVSALPPSFLVNQLLDLMSRQRREVIPKCSVHLNQELLFCETCDTVFCTLCTGGSHSTTATSGEHTIIPFSIAIKRMSEILLYKANECISKLSQAQDTVSQELRRLDLATEHCLDQVNRTFQEVSASVERRRQEMVSAVGQARDEKRKVLEEQLTLIEGEKIKVERECEGLQYQVEVRNITQRIACLGEKLDAASTLGEPRENAFLTCDFTHNESQSELEASLSRLGRVRTSTTFPSLCTATLLDSAVAQLETTAVLHTVDYHGDLRTTGGDPVSVEVIPMLGTSSQSQALSTNIEDCDDGTYNITFRPTSPGKYVMKVSVLERPIKDCPLFFDVTEHNNPVAVYGCRGSGKDEFLQPVAIAIDDEEGTVYVVDTGNSRIKELTSDLQFVKHIENEGLAGRSCTGIAVSSNGLVVVNWRTKTITELSHEGETISQFSHNAFQEPIDVAVDKSYGHILVADNGLSCVFVFDAAGKILFQVGRRGSHRGCFNLISSVTVGPGGEIVVADSRIQVFSAKGDFIQQLFGEGKGKGRYGGVVVDGNNRIIATRSEKNRNYVQVLGLDDGSLVSTIDSHESKLKRPSGMAVTSDRHVIVVDLGNNCIKKYSSPDRDSNLDLPVLSGLAQHNWRKQEGTTRERFQGRLVGEVLRDPIYWKFLDQIALEASNRAKTAYIDSLKEAQGRIRRDVDNDNDEEDDSETDTDTSAVSAGTE</sequence>
<feature type="region of interest" description="Disordered" evidence="9">
    <location>
        <begin position="1050"/>
        <end position="1113"/>
    </location>
</feature>
<protein>
    <recommendedName>
        <fullName evidence="14">Heparanase</fullName>
    </recommendedName>
</protein>
<feature type="region of interest" description="Disordered" evidence="9">
    <location>
        <begin position="1774"/>
        <end position="1812"/>
    </location>
</feature>
<feature type="repeat" description="NHL" evidence="8">
    <location>
        <begin position="3275"/>
        <end position="3317"/>
    </location>
</feature>
<dbReference type="CDD" id="cd16579">
    <property type="entry name" value="RING-HC_PML_C-V"/>
    <property type="match status" value="1"/>
</dbReference>
<evidence type="ECO:0008006" key="14">
    <source>
        <dbReference type="Google" id="ProtNLM"/>
    </source>
</evidence>
<feature type="region of interest" description="Disordered" evidence="9">
    <location>
        <begin position="619"/>
        <end position="665"/>
    </location>
</feature>
<name>A0A7R9EV50_9NEOP</name>
<feature type="compositionally biased region" description="Acidic residues" evidence="9">
    <location>
        <begin position="710"/>
        <end position="726"/>
    </location>
</feature>
<evidence type="ECO:0000259" key="11">
    <source>
        <dbReference type="PROSITE" id="PS50089"/>
    </source>
</evidence>
<feature type="compositionally biased region" description="Polar residues" evidence="9">
    <location>
        <begin position="2094"/>
        <end position="2103"/>
    </location>
</feature>
<dbReference type="Pfam" id="PF00630">
    <property type="entry name" value="Filamin"/>
    <property type="match status" value="1"/>
</dbReference>
<evidence type="ECO:0000313" key="13">
    <source>
        <dbReference type="EMBL" id="CAD7440744.1"/>
    </source>
</evidence>
<feature type="compositionally biased region" description="Basic and acidic residues" evidence="9">
    <location>
        <begin position="864"/>
        <end position="888"/>
    </location>
</feature>
<dbReference type="Pfam" id="PF01436">
    <property type="entry name" value="NHL"/>
    <property type="match status" value="1"/>
</dbReference>
<feature type="region of interest" description="Disordered" evidence="9">
    <location>
        <begin position="2632"/>
        <end position="2658"/>
    </location>
</feature>
<dbReference type="InterPro" id="IPR014756">
    <property type="entry name" value="Ig_E-set"/>
</dbReference>
<feature type="region of interest" description="Disordered" evidence="9">
    <location>
        <begin position="836"/>
        <end position="984"/>
    </location>
</feature>
<dbReference type="InterPro" id="IPR000315">
    <property type="entry name" value="Znf_B-box"/>
</dbReference>
<evidence type="ECO:0000256" key="1">
    <source>
        <dbReference type="ARBA" id="ARBA00008518"/>
    </source>
</evidence>
<keyword evidence="3" id="KW-0677">Repeat</keyword>
<dbReference type="EMBL" id="OD565070">
    <property type="protein sequence ID" value="CAD7440744.1"/>
    <property type="molecule type" value="Genomic_DNA"/>
</dbReference>
<dbReference type="PROSITE" id="PS00518">
    <property type="entry name" value="ZF_RING_1"/>
    <property type="match status" value="1"/>
</dbReference>
<feature type="compositionally biased region" description="Basic and acidic residues" evidence="9">
    <location>
        <begin position="1575"/>
        <end position="1585"/>
    </location>
</feature>
<dbReference type="SUPFAM" id="SSF51445">
    <property type="entry name" value="(Trans)glycosidases"/>
    <property type="match status" value="1"/>
</dbReference>
<dbReference type="PANTHER" id="PTHR46145">
    <property type="entry name" value="HEPARANASE"/>
    <property type="match status" value="1"/>
</dbReference>
<dbReference type="SUPFAM" id="SSF81296">
    <property type="entry name" value="E set domains"/>
    <property type="match status" value="1"/>
</dbReference>
<feature type="compositionally biased region" description="Polar residues" evidence="9">
    <location>
        <begin position="2724"/>
        <end position="2751"/>
    </location>
</feature>
<dbReference type="Gene3D" id="3.30.40.10">
    <property type="entry name" value="Zinc/RING finger domain, C3HC4 (zinc finger)"/>
    <property type="match status" value="1"/>
</dbReference>
<feature type="compositionally biased region" description="Acidic residues" evidence="9">
    <location>
        <begin position="3532"/>
        <end position="3544"/>
    </location>
</feature>
<dbReference type="PROSITE" id="PS50194">
    <property type="entry name" value="FILAMIN_REPEAT"/>
    <property type="match status" value="1"/>
</dbReference>
<feature type="compositionally biased region" description="Basic and acidic residues" evidence="9">
    <location>
        <begin position="933"/>
        <end position="962"/>
    </location>
</feature>
<comment type="similarity">
    <text evidence="1">Belongs to the TRIM/RBCC family.</text>
</comment>
<dbReference type="InterPro" id="IPR013783">
    <property type="entry name" value="Ig-like_fold"/>
</dbReference>
<feature type="compositionally biased region" description="Polar residues" evidence="9">
    <location>
        <begin position="1651"/>
        <end position="1660"/>
    </location>
</feature>
<feature type="compositionally biased region" description="Basic and acidic residues" evidence="9">
    <location>
        <begin position="841"/>
        <end position="854"/>
    </location>
</feature>
<feature type="region of interest" description="Disordered" evidence="9">
    <location>
        <begin position="677"/>
        <end position="743"/>
    </location>
</feature>
<feature type="compositionally biased region" description="Basic and acidic residues" evidence="9">
    <location>
        <begin position="2645"/>
        <end position="2658"/>
    </location>
</feature>
<feature type="compositionally biased region" description="Basic and acidic residues" evidence="9">
    <location>
        <begin position="1068"/>
        <end position="1097"/>
    </location>
</feature>
<evidence type="ECO:0000256" key="10">
    <source>
        <dbReference type="SAM" id="SignalP"/>
    </source>
</evidence>
<feature type="domain" description="RING-type" evidence="11">
    <location>
        <begin position="2789"/>
        <end position="2837"/>
    </location>
</feature>
<keyword evidence="10" id="KW-0732">Signal</keyword>
<dbReference type="PROSITE" id="PS50119">
    <property type="entry name" value="ZF_BBOX"/>
    <property type="match status" value="1"/>
</dbReference>